<protein>
    <submittedName>
        <fullName evidence="1">Uncharacterized protein</fullName>
    </submittedName>
</protein>
<dbReference type="Proteomes" id="UP000834106">
    <property type="component" value="Chromosome 15"/>
</dbReference>
<accession>A0AAD1ZWK2</accession>
<dbReference type="EMBL" id="OU503050">
    <property type="protein sequence ID" value="CAI9777125.1"/>
    <property type="molecule type" value="Genomic_DNA"/>
</dbReference>
<name>A0AAD1ZWK2_9LAMI</name>
<evidence type="ECO:0000313" key="2">
    <source>
        <dbReference type="Proteomes" id="UP000834106"/>
    </source>
</evidence>
<proteinExistence type="predicted"/>
<dbReference type="GO" id="GO:0005634">
    <property type="term" value="C:nucleus"/>
    <property type="evidence" value="ECO:0007669"/>
    <property type="project" value="TreeGrafter"/>
</dbReference>
<dbReference type="AlphaFoldDB" id="A0AAD1ZWK2"/>
<reference evidence="1" key="1">
    <citation type="submission" date="2023-05" db="EMBL/GenBank/DDBJ databases">
        <authorList>
            <person name="Huff M."/>
        </authorList>
    </citation>
    <scope>NUCLEOTIDE SEQUENCE</scope>
</reference>
<keyword evidence="2" id="KW-1185">Reference proteome</keyword>
<sequence length="291" mass="32068">MLLNQLYFLQYINGGWLRFESWQANVDHLLNAVATNACKGGRVEEERSIFLCDEPTPLWADFQLASLRALLASLLSRGRVRLPYLSLGMQEMGSCLAEYFRNALLALEVLIHPRVLPLVDFSSTGLSCKVPRNVQTSILEKVVRDHSSVNLFDKNESGAFGSGARIVVDKINVMVELQETNRLGGDKSGGHVPSTVADYPCGHTSRAVSKSDVLDPIDIEMAPVCIDTAMECGTVIITIHENVEKNVLGSKDGGFNTISNYEKSKVFTSEFDNESSLYSILDIIYGDPDSE</sequence>
<dbReference type="PANTHER" id="PTHR34105:SF1">
    <property type="entry name" value="PROLINE-, GLUTAMIC ACID- AND LEUCINE-RICH PROTEIN 1"/>
    <property type="match status" value="1"/>
</dbReference>
<gene>
    <name evidence="1" type="ORF">FPE_LOCUS24555</name>
</gene>
<dbReference type="GO" id="GO:0006364">
    <property type="term" value="P:rRNA processing"/>
    <property type="evidence" value="ECO:0007669"/>
    <property type="project" value="TreeGrafter"/>
</dbReference>
<organism evidence="1 2">
    <name type="scientific">Fraxinus pennsylvanica</name>
    <dbReference type="NCBI Taxonomy" id="56036"/>
    <lineage>
        <taxon>Eukaryota</taxon>
        <taxon>Viridiplantae</taxon>
        <taxon>Streptophyta</taxon>
        <taxon>Embryophyta</taxon>
        <taxon>Tracheophyta</taxon>
        <taxon>Spermatophyta</taxon>
        <taxon>Magnoliopsida</taxon>
        <taxon>eudicotyledons</taxon>
        <taxon>Gunneridae</taxon>
        <taxon>Pentapetalae</taxon>
        <taxon>asterids</taxon>
        <taxon>lamiids</taxon>
        <taxon>Lamiales</taxon>
        <taxon>Oleaceae</taxon>
        <taxon>Oleeae</taxon>
        <taxon>Fraxinus</taxon>
    </lineage>
</organism>
<dbReference type="PANTHER" id="PTHR34105">
    <property type="entry name" value="PROLINE-, GLUTAMIC ACID- AND LEUCINE-RICH PROTEIN 1"/>
    <property type="match status" value="1"/>
</dbReference>
<evidence type="ECO:0000313" key="1">
    <source>
        <dbReference type="EMBL" id="CAI9777125.1"/>
    </source>
</evidence>